<feature type="transmembrane region" description="Helical" evidence="13">
    <location>
        <begin position="1146"/>
        <end position="1164"/>
    </location>
</feature>
<dbReference type="InterPro" id="IPR013320">
    <property type="entry name" value="ConA-like_dom_sf"/>
</dbReference>
<keyword evidence="10 12" id="KW-1015">Disulfide bond</keyword>
<comment type="caution">
    <text evidence="13">Lacks conserved residue(s) required for the propagation of feature annotation.</text>
</comment>
<name>A0AAE1EKL3_PETCI</name>
<comment type="subcellular location">
    <subcellularLocation>
        <location evidence="2">Cell membrane</location>
    </subcellularLocation>
    <subcellularLocation>
        <location evidence="1">Membrane</location>
        <topology evidence="1">Multi-pass membrane protein</topology>
    </subcellularLocation>
</comment>
<dbReference type="Pfam" id="PF00057">
    <property type="entry name" value="Ldl_recept_a"/>
    <property type="match status" value="1"/>
</dbReference>
<dbReference type="GO" id="GO:0005886">
    <property type="term" value="C:plasma membrane"/>
    <property type="evidence" value="ECO:0007669"/>
    <property type="project" value="UniProtKB-SubCell"/>
</dbReference>
<protein>
    <recommendedName>
        <fullName evidence="14">Pentraxin (PTX) domain-containing protein</fullName>
    </recommendedName>
</protein>
<evidence type="ECO:0000256" key="1">
    <source>
        <dbReference type="ARBA" id="ARBA00004141"/>
    </source>
</evidence>
<dbReference type="InterPro" id="IPR016186">
    <property type="entry name" value="C-type_lectin-like/link_sf"/>
</dbReference>
<keyword evidence="11 13" id="KW-0407">Ion channel</keyword>
<evidence type="ECO:0000313" key="16">
    <source>
        <dbReference type="Proteomes" id="UP001286313"/>
    </source>
</evidence>
<dbReference type="InterPro" id="IPR006028">
    <property type="entry name" value="GABAA/Glycine_rcpt"/>
</dbReference>
<dbReference type="InterPro" id="IPR006202">
    <property type="entry name" value="Neur_chan_lig-bd"/>
</dbReference>
<evidence type="ECO:0000256" key="3">
    <source>
        <dbReference type="ARBA" id="ARBA00022448"/>
    </source>
</evidence>
<feature type="disulfide bond" evidence="12">
    <location>
        <begin position="510"/>
        <end position="522"/>
    </location>
</feature>
<dbReference type="SUPFAM" id="SSF63712">
    <property type="entry name" value="Nicotinic receptor ligand binding domain-like"/>
    <property type="match status" value="2"/>
</dbReference>
<dbReference type="CDD" id="cd00112">
    <property type="entry name" value="LDLa"/>
    <property type="match status" value="1"/>
</dbReference>
<dbReference type="PROSITE" id="PS00236">
    <property type="entry name" value="NEUROTR_ION_CHANNEL"/>
    <property type="match status" value="2"/>
</dbReference>
<dbReference type="InterPro" id="IPR023415">
    <property type="entry name" value="LDLR_class-A_CS"/>
</dbReference>
<evidence type="ECO:0000256" key="13">
    <source>
        <dbReference type="RuleBase" id="RU000687"/>
    </source>
</evidence>
<dbReference type="InterPro" id="IPR036055">
    <property type="entry name" value="LDL_receptor-like_sf"/>
</dbReference>
<dbReference type="SUPFAM" id="SSF90112">
    <property type="entry name" value="Neurotransmitter-gated ion-channel transmembrane pore"/>
    <property type="match status" value="2"/>
</dbReference>
<feature type="transmembrane region" description="Helical" evidence="13">
    <location>
        <begin position="801"/>
        <end position="821"/>
    </location>
</feature>
<feature type="domain" description="Pentraxin (PTX)" evidence="14">
    <location>
        <begin position="96"/>
        <end position="287"/>
    </location>
</feature>
<dbReference type="SUPFAM" id="SSF57424">
    <property type="entry name" value="LDL receptor-like module"/>
    <property type="match status" value="1"/>
</dbReference>
<keyword evidence="4" id="KW-1003">Cell membrane</keyword>
<dbReference type="PRINTS" id="PR00253">
    <property type="entry name" value="GABAARECEPTR"/>
</dbReference>
<evidence type="ECO:0000259" key="14">
    <source>
        <dbReference type="SMART" id="SM00159"/>
    </source>
</evidence>
<proteinExistence type="inferred from homology"/>
<dbReference type="PROSITE" id="PS50068">
    <property type="entry name" value="LDLRA_2"/>
    <property type="match status" value="1"/>
</dbReference>
<dbReference type="SMART" id="SM00192">
    <property type="entry name" value="LDLa"/>
    <property type="match status" value="1"/>
</dbReference>
<dbReference type="GO" id="GO:0004888">
    <property type="term" value="F:transmembrane signaling receptor activity"/>
    <property type="evidence" value="ECO:0007669"/>
    <property type="project" value="InterPro"/>
</dbReference>
<reference evidence="15" key="1">
    <citation type="submission" date="2023-10" db="EMBL/GenBank/DDBJ databases">
        <title>Genome assemblies of two species of porcelain crab, Petrolisthes cinctipes and Petrolisthes manimaculis (Anomura: Porcellanidae).</title>
        <authorList>
            <person name="Angst P."/>
        </authorList>
    </citation>
    <scope>NUCLEOTIDE SEQUENCE</scope>
    <source>
        <strain evidence="15">PB745_01</strain>
        <tissue evidence="15">Gill</tissue>
    </source>
</reference>
<feature type="transmembrane region" description="Helical" evidence="13">
    <location>
        <begin position="833"/>
        <end position="855"/>
    </location>
</feature>
<keyword evidence="7 13" id="KW-1133">Transmembrane helix</keyword>
<dbReference type="InterPro" id="IPR018000">
    <property type="entry name" value="Neurotransmitter_ion_chnl_CS"/>
</dbReference>
<evidence type="ECO:0000313" key="15">
    <source>
        <dbReference type="EMBL" id="KAK3855344.1"/>
    </source>
</evidence>
<dbReference type="InterPro" id="IPR036719">
    <property type="entry name" value="Neuro-gated_channel_TM_sf"/>
</dbReference>
<dbReference type="EMBL" id="JAWQEG010006258">
    <property type="protein sequence ID" value="KAK3855344.1"/>
    <property type="molecule type" value="Genomic_DNA"/>
</dbReference>
<dbReference type="Gene3D" id="1.20.58.390">
    <property type="entry name" value="Neurotransmitter-gated ion-channel transmembrane domain"/>
    <property type="match status" value="2"/>
</dbReference>
<feature type="disulfide bond" evidence="12">
    <location>
        <begin position="529"/>
        <end position="544"/>
    </location>
</feature>
<dbReference type="InterPro" id="IPR038050">
    <property type="entry name" value="Neuro_actylchol_rec"/>
</dbReference>
<feature type="transmembrane region" description="Helical" evidence="13">
    <location>
        <begin position="767"/>
        <end position="789"/>
    </location>
</feature>
<dbReference type="Gene3D" id="2.70.170.10">
    <property type="entry name" value="Neurotransmitter-gated ion-channel ligand-binding domain"/>
    <property type="match status" value="2"/>
</dbReference>
<keyword evidence="3 13" id="KW-0813">Transport</keyword>
<dbReference type="Pfam" id="PF13385">
    <property type="entry name" value="Laminin_G_3"/>
    <property type="match status" value="1"/>
</dbReference>
<keyword evidence="5 13" id="KW-0812">Transmembrane</keyword>
<organism evidence="15 16">
    <name type="scientific">Petrolisthes cinctipes</name>
    <name type="common">Flat porcelain crab</name>
    <dbReference type="NCBI Taxonomy" id="88211"/>
    <lineage>
        <taxon>Eukaryota</taxon>
        <taxon>Metazoa</taxon>
        <taxon>Ecdysozoa</taxon>
        <taxon>Arthropoda</taxon>
        <taxon>Crustacea</taxon>
        <taxon>Multicrustacea</taxon>
        <taxon>Malacostraca</taxon>
        <taxon>Eumalacostraca</taxon>
        <taxon>Eucarida</taxon>
        <taxon>Decapoda</taxon>
        <taxon>Pleocyemata</taxon>
        <taxon>Anomura</taxon>
        <taxon>Galatheoidea</taxon>
        <taxon>Porcellanidae</taxon>
        <taxon>Petrolisthes</taxon>
    </lineage>
</organism>
<dbReference type="Gene3D" id="3.10.100.10">
    <property type="entry name" value="Mannose-Binding Protein A, subunit A"/>
    <property type="match status" value="1"/>
</dbReference>
<evidence type="ECO:0000256" key="7">
    <source>
        <dbReference type="ARBA" id="ARBA00022989"/>
    </source>
</evidence>
<feature type="transmembrane region" description="Helical" evidence="13">
    <location>
        <begin position="1058"/>
        <end position="1079"/>
    </location>
</feature>
<comment type="similarity">
    <text evidence="13">Belongs to the ligand-gated ion channel (TC 1.A.9) family.</text>
</comment>
<dbReference type="GO" id="GO:0005230">
    <property type="term" value="F:extracellular ligand-gated monoatomic ion channel activity"/>
    <property type="evidence" value="ECO:0007669"/>
    <property type="project" value="InterPro"/>
</dbReference>
<evidence type="ECO:0000256" key="5">
    <source>
        <dbReference type="ARBA" id="ARBA00022692"/>
    </source>
</evidence>
<keyword evidence="16" id="KW-1185">Reference proteome</keyword>
<evidence type="ECO:0000256" key="6">
    <source>
        <dbReference type="ARBA" id="ARBA00022729"/>
    </source>
</evidence>
<keyword evidence="8 13" id="KW-0406">Ion transport</keyword>
<dbReference type="Proteomes" id="UP001286313">
    <property type="component" value="Unassembled WGS sequence"/>
</dbReference>
<dbReference type="InterPro" id="IPR002172">
    <property type="entry name" value="LDrepeatLR_classA_rpt"/>
</dbReference>
<sequence length="1165" mass="133700">MNATIPDLLQECVICRRSAPTDRQSATQATPGKTFGHDAFYIYQPSHWARSLTGGRGGKKEMCGFKTYLLQYLPVLLTTASLIHRCVDGITVLRFQEDRVASLETTAWYKGHLDPERKLYSVSLCGRFSLFTIHAWATFFMLTNNGKDHILEGDIWVERVRPVFARNWNFQKLKEKLWVYRWHHLCFTYDDKNHTIRTYVDGRQTNEQQYDVKRYMAGDRAKLGQGAEAQRSLSGDLTQVNVWDRPLTDDEIRRIANCTEDLQGNYISWDNGWTLQNISSYQTSLATFCQQKTGPTYFWFASIPYKTATYLCQSLGSHLPSGTNMTEVWAMLNVSQKIFPTDHSCYRDYWISPNDIDEEGVWKIDKTPVDVNITWAMQEPNGLQYENCGSVMHYGVSDVDCFTNSRCVVCTISDHQRASLLGTCEAEIRNVYFTPFQHEKSELVFVGYGEYYITRKNRTWTWMNVVKNSTIAIMENNEPDFPMGRRWWRLEHPVCEQKPGGRRRLLLSPCPPTHFTCDDATCIPLLQRCDLKYDCRDNTDEMGCHLVSFPKDYQKHLPPRRGNDDEVGLPIVLTVNVEALNIHTMNMNMEVSYRLDLTWTDNRLVYQNLKVNATLNILPMATVRKLWAPQVGFVNAIGSHHTLLDGDTTMQVDRHTDTMGMDDAAAEEVELFSGEGNTLTIFRKYGTVFLCNLDLSLYPFDTQECFMHLKITTAPKNFLIFDSLLSNVTYSASKFLLEYQVGNPYPAYGGKDTYSEVWVRIPLTRRYGYAILNIYLPTLVLLVVSYITLFFRPEIFDTRMMAALTVQLVIATLFSQVSSSLPKTAYFKMVDVWLIFCIGITFLTIIFHLVVDIVVNNSQGDHPGVFTCTPLANRVNVQEANATRTTYTKHKKRKSTLELFSGEGNTLTIFRKYGTVFLCNLDLSLYPFDTQECFMHLKITTAPKNFLIFDSLLSNVTYSASKFLLEYQVGNPYPAYGGKDTYSEVWVRIPLTRRYGYAILNIYLPTLVLLVVSYITLFFRPEIFDTRMMAALTVQLVIATLFSQVSSSLPKTAYFKMVDVWLIFCIGITFLTIIFHLVVDIVVNNSQGDHPGVFTCTPLANRVNVQEANATRTTYTKHKKRKSTCNLFAKCSNNSVDKNVVLFTKLAVPTVFILFNVIYWPYILY</sequence>
<dbReference type="PRINTS" id="PR00252">
    <property type="entry name" value="NRIONCHANNEL"/>
</dbReference>
<dbReference type="SMART" id="SM00159">
    <property type="entry name" value="PTX"/>
    <property type="match status" value="1"/>
</dbReference>
<accession>A0AAE1EKL3</accession>
<dbReference type="Gene3D" id="2.60.120.200">
    <property type="match status" value="1"/>
</dbReference>
<evidence type="ECO:0000256" key="9">
    <source>
        <dbReference type="ARBA" id="ARBA00023136"/>
    </source>
</evidence>
<dbReference type="InterPro" id="IPR016187">
    <property type="entry name" value="CTDL_fold"/>
</dbReference>
<dbReference type="SUPFAM" id="SSF56436">
    <property type="entry name" value="C-type lectin-like"/>
    <property type="match status" value="1"/>
</dbReference>
<evidence type="ECO:0000256" key="10">
    <source>
        <dbReference type="ARBA" id="ARBA00023157"/>
    </source>
</evidence>
<gene>
    <name evidence="15" type="ORF">Pcinc_038245</name>
</gene>
<dbReference type="AlphaFoldDB" id="A0AAE1EKL3"/>
<dbReference type="InterPro" id="IPR001759">
    <property type="entry name" value="PTX_dom"/>
</dbReference>
<dbReference type="PANTHER" id="PTHR18945">
    <property type="entry name" value="NEUROTRANSMITTER GATED ION CHANNEL"/>
    <property type="match status" value="1"/>
</dbReference>
<evidence type="ECO:0000256" key="12">
    <source>
        <dbReference type="PROSITE-ProRule" id="PRU00124"/>
    </source>
</evidence>
<evidence type="ECO:0000256" key="2">
    <source>
        <dbReference type="ARBA" id="ARBA00004236"/>
    </source>
</evidence>
<dbReference type="InterPro" id="IPR036734">
    <property type="entry name" value="Neur_chan_lig-bd_sf"/>
</dbReference>
<comment type="caution">
    <text evidence="15">The sequence shown here is derived from an EMBL/GenBank/DDBJ whole genome shotgun (WGS) entry which is preliminary data.</text>
</comment>
<evidence type="ECO:0000256" key="4">
    <source>
        <dbReference type="ARBA" id="ARBA00022475"/>
    </source>
</evidence>
<dbReference type="SUPFAM" id="SSF49899">
    <property type="entry name" value="Concanavalin A-like lectins/glucanases"/>
    <property type="match status" value="1"/>
</dbReference>
<keyword evidence="6" id="KW-0732">Signal</keyword>
<dbReference type="CDD" id="cd00037">
    <property type="entry name" value="CLECT"/>
    <property type="match status" value="1"/>
</dbReference>
<feature type="disulfide bond" evidence="12">
    <location>
        <begin position="517"/>
        <end position="535"/>
    </location>
</feature>
<keyword evidence="9 13" id="KW-0472">Membrane</keyword>
<dbReference type="Gene3D" id="4.10.400.10">
    <property type="entry name" value="Low-density Lipoprotein Receptor"/>
    <property type="match status" value="1"/>
</dbReference>
<dbReference type="Pfam" id="PF02931">
    <property type="entry name" value="Neur_chan_LBD"/>
    <property type="match status" value="1"/>
</dbReference>
<evidence type="ECO:0000256" key="11">
    <source>
        <dbReference type="ARBA" id="ARBA00023303"/>
    </source>
</evidence>
<dbReference type="PROSITE" id="PS01209">
    <property type="entry name" value="LDLRA_1"/>
    <property type="match status" value="1"/>
</dbReference>
<feature type="transmembrane region" description="Helical" evidence="13">
    <location>
        <begin position="995"/>
        <end position="1016"/>
    </location>
</feature>
<evidence type="ECO:0000256" key="8">
    <source>
        <dbReference type="ARBA" id="ARBA00023065"/>
    </source>
</evidence>
<dbReference type="InterPro" id="IPR006201">
    <property type="entry name" value="Neur_channel"/>
</dbReference>